<dbReference type="Pfam" id="PF17651">
    <property type="entry name" value="Raco_middle"/>
    <property type="match status" value="1"/>
</dbReference>
<evidence type="ECO:0000313" key="3">
    <source>
        <dbReference type="Proteomes" id="UP000195514"/>
    </source>
</evidence>
<name>A0A1Y6K4U6_9CHLR</name>
<dbReference type="PANTHER" id="PTHR42895:SF1">
    <property type="entry name" value="IRON-SULFUR CLUSTER PROTEIN"/>
    <property type="match status" value="1"/>
</dbReference>
<dbReference type="CDD" id="cd00207">
    <property type="entry name" value="fer2"/>
    <property type="match status" value="1"/>
</dbReference>
<evidence type="ECO:0000259" key="1">
    <source>
        <dbReference type="PROSITE" id="PS51085"/>
    </source>
</evidence>
<dbReference type="GO" id="GO:0051536">
    <property type="term" value="F:iron-sulfur cluster binding"/>
    <property type="evidence" value="ECO:0007669"/>
    <property type="project" value="InterPro"/>
</dbReference>
<dbReference type="InterPro" id="IPR042259">
    <property type="entry name" value="Raco-like_middle_sf"/>
</dbReference>
<dbReference type="Pfam" id="PF00111">
    <property type="entry name" value="Fer2"/>
    <property type="match status" value="1"/>
</dbReference>
<evidence type="ECO:0000313" key="2">
    <source>
        <dbReference type="EMBL" id="SMX54732.1"/>
    </source>
</evidence>
<dbReference type="InterPro" id="IPR052911">
    <property type="entry name" value="Corrinoid_activation_enz"/>
</dbReference>
<feature type="domain" description="2Fe-2S ferredoxin-type" evidence="1">
    <location>
        <begin position="4"/>
        <end position="96"/>
    </location>
</feature>
<dbReference type="Proteomes" id="UP000195514">
    <property type="component" value="Chromosome I"/>
</dbReference>
<dbReference type="EMBL" id="LT859958">
    <property type="protein sequence ID" value="SMX54732.1"/>
    <property type="molecule type" value="Genomic_DNA"/>
</dbReference>
<dbReference type="PANTHER" id="PTHR42895">
    <property type="entry name" value="IRON-SULFUR CLUSTER-BINDING PROTEIN-RELATED"/>
    <property type="match status" value="1"/>
</dbReference>
<organism evidence="2 3">
    <name type="scientific">Candidatus Brevifilum fermentans</name>
    <dbReference type="NCBI Taxonomy" id="1986204"/>
    <lineage>
        <taxon>Bacteria</taxon>
        <taxon>Bacillati</taxon>
        <taxon>Chloroflexota</taxon>
        <taxon>Anaerolineae</taxon>
        <taxon>Anaerolineales</taxon>
        <taxon>Anaerolineaceae</taxon>
        <taxon>Candidatus Brevifilum</taxon>
    </lineage>
</organism>
<dbReference type="InterPro" id="IPR036010">
    <property type="entry name" value="2Fe-2S_ferredoxin-like_sf"/>
</dbReference>
<accession>A0A1Y6K4U6</accession>
<dbReference type="InterPro" id="IPR001041">
    <property type="entry name" value="2Fe-2S_ferredoxin-type"/>
</dbReference>
<dbReference type="Gene3D" id="3.10.20.880">
    <property type="match status" value="1"/>
</dbReference>
<dbReference type="KEGG" id="abat:CFX1CAM_1667"/>
<dbReference type="RefSeq" id="WP_087862554.1">
    <property type="nucleotide sequence ID" value="NZ_LT859958.1"/>
</dbReference>
<dbReference type="PROSITE" id="PS51085">
    <property type="entry name" value="2FE2S_FER_2"/>
    <property type="match status" value="1"/>
</dbReference>
<dbReference type="Gene3D" id="3.30.420.480">
    <property type="entry name" value="Domain of unknown function (DUF4445)"/>
    <property type="match status" value="1"/>
</dbReference>
<dbReference type="SUPFAM" id="SSF54292">
    <property type="entry name" value="2Fe-2S ferredoxin-like"/>
    <property type="match status" value="1"/>
</dbReference>
<dbReference type="InterPro" id="IPR041414">
    <property type="entry name" value="Raco-like_middle"/>
</dbReference>
<gene>
    <name evidence="2" type="ORF">CFX1CAM_1667</name>
</gene>
<proteinExistence type="predicted"/>
<dbReference type="OrthoDB" id="9810588at2"/>
<dbReference type="AlphaFoldDB" id="A0A1Y6K4U6"/>
<dbReference type="InterPro" id="IPR012675">
    <property type="entry name" value="Beta-grasp_dom_sf"/>
</dbReference>
<keyword evidence="3" id="KW-1185">Reference proteome</keyword>
<protein>
    <submittedName>
        <fullName evidence="2">Ferredoxin (4Fe-4S iron-sulfur cluster binding protein)</fullName>
    </submittedName>
</protein>
<dbReference type="SUPFAM" id="SSF53067">
    <property type="entry name" value="Actin-like ATPase domain"/>
    <property type="match status" value="1"/>
</dbReference>
<dbReference type="Pfam" id="PF14574">
    <property type="entry name" value="RACo_C_ter"/>
    <property type="match status" value="1"/>
</dbReference>
<dbReference type="InterPro" id="IPR043129">
    <property type="entry name" value="ATPase_NBD"/>
</dbReference>
<reference evidence="3" key="1">
    <citation type="submission" date="2017-05" db="EMBL/GenBank/DDBJ databases">
        <authorList>
            <person name="Kirkegaard R."/>
            <person name="Mcilroy J S."/>
        </authorList>
    </citation>
    <scope>NUCLEOTIDE SEQUENCE [LARGE SCALE GENOMIC DNA]</scope>
</reference>
<sequence length="609" mass="65213">MPEYRIDFQPIGSRVFTNGKESLLALAQKAGISIAALCGGVGVCGSCKIRCIDGELNPVQPEEEDEFSPDQLAQGWRLACMTVPCSDARIELPPESLTTMQRLQIDGLPKEIVLATNLHLEKFSLPVPAQDDLRADWERFSELLSNSGEACRDVSLSVLTQFSIKMREQDWSAVAVFNGAGEILGFLREDQDCYGVAVDVGTTKMAAFLVNLFNGKIEAKSASMNPQISYGEDVISRIAYANQGKIQQKTLQTSLVEWVNQLVGSLCASAQVNPDQIMDFVVVGNTAVQHLYAGLPVRQLGEAPYVPAVRQALNFPAREVDLVGAPGARVYMPPNIAGFVGADHLAMLLASDILGRQGVILALDIGTNTEVSLLKDGELVSCSCASGPAFEGAHIHAGMRAAPGAIERAKFYDGDWHLATIENQPAVGLCGSGILDVVAGLLESGQIDSTGRFTKRAARKVLLPKGDAIILVPAAKSGTGKEILVTRGDIREIQLAKAAIRAGINALLRATETKAEEIDQFIVAGAFGTYLNLDSAVKIGMFPTLPAQRFQQIGNAAGAGALEMLLSNDSRKKAETILAKISYIELTTDPEFMSSYVDAIGFSDDRKVV</sequence>
<dbReference type="InterPro" id="IPR027980">
    <property type="entry name" value="RACo_C"/>
</dbReference>
<dbReference type="Gene3D" id="3.10.20.30">
    <property type="match status" value="1"/>
</dbReference>